<evidence type="ECO:0000256" key="4">
    <source>
        <dbReference type="ARBA" id="ARBA00022792"/>
    </source>
</evidence>
<evidence type="ECO:0000256" key="10">
    <source>
        <dbReference type="ARBA" id="ARBA00040751"/>
    </source>
</evidence>
<dbReference type="PANTHER" id="PTHR11851">
    <property type="entry name" value="METALLOPROTEASE"/>
    <property type="match status" value="1"/>
</dbReference>
<name>A0A1Y2EQM8_PROLT</name>
<dbReference type="Pfam" id="PF00675">
    <property type="entry name" value="Peptidase_M16"/>
    <property type="match status" value="1"/>
</dbReference>
<keyword evidence="4" id="KW-0999">Mitochondrion inner membrane</keyword>
<evidence type="ECO:0000256" key="8">
    <source>
        <dbReference type="ARBA" id="ARBA00023136"/>
    </source>
</evidence>
<evidence type="ECO:0000256" key="6">
    <source>
        <dbReference type="ARBA" id="ARBA00022982"/>
    </source>
</evidence>
<dbReference type="Gene3D" id="3.30.830.10">
    <property type="entry name" value="Metalloenzyme, LuxS/M16 peptidase-like"/>
    <property type="match status" value="2"/>
</dbReference>
<dbReference type="GO" id="GO:0005743">
    <property type="term" value="C:mitochondrial inner membrane"/>
    <property type="evidence" value="ECO:0007669"/>
    <property type="project" value="UniProtKB-SubCell"/>
</dbReference>
<dbReference type="STRING" id="56484.A0A1Y2EQM8"/>
<dbReference type="InterPro" id="IPR007863">
    <property type="entry name" value="Peptidase_M16_C"/>
</dbReference>
<keyword evidence="8" id="KW-0472">Membrane</keyword>
<keyword evidence="5" id="KW-0809">Transit peptide</keyword>
<comment type="similarity">
    <text evidence="9">Belongs to the peptidase M16 family. UQCRC2/QCR2 subfamily.</text>
</comment>
<dbReference type="OrthoDB" id="6369905at2759"/>
<dbReference type="InterPro" id="IPR011249">
    <property type="entry name" value="Metalloenz_LuxS/M16"/>
</dbReference>
<dbReference type="OMA" id="APKFALY"/>
<dbReference type="RefSeq" id="XP_040721895.1">
    <property type="nucleotide sequence ID" value="XM_040870268.1"/>
</dbReference>
<evidence type="ECO:0000313" key="15">
    <source>
        <dbReference type="Proteomes" id="UP000193685"/>
    </source>
</evidence>
<dbReference type="Proteomes" id="UP000193685">
    <property type="component" value="Unassembled WGS sequence"/>
</dbReference>
<gene>
    <name evidence="14" type="ORF">BCR37DRAFT_384607</name>
</gene>
<evidence type="ECO:0000256" key="3">
    <source>
        <dbReference type="ARBA" id="ARBA00022660"/>
    </source>
</evidence>
<reference evidence="14 15" key="1">
    <citation type="submission" date="2016-07" db="EMBL/GenBank/DDBJ databases">
        <title>Pervasive Adenine N6-methylation of Active Genes in Fungi.</title>
        <authorList>
            <consortium name="DOE Joint Genome Institute"/>
            <person name="Mondo S.J."/>
            <person name="Dannebaum R.O."/>
            <person name="Kuo R.C."/>
            <person name="Labutti K."/>
            <person name="Haridas S."/>
            <person name="Kuo A."/>
            <person name="Salamov A."/>
            <person name="Ahrendt S.R."/>
            <person name="Lipzen A."/>
            <person name="Sullivan W."/>
            <person name="Andreopoulos W.B."/>
            <person name="Clum A."/>
            <person name="Lindquist E."/>
            <person name="Daum C."/>
            <person name="Ramamoorthy G.K."/>
            <person name="Gryganskyi A."/>
            <person name="Culley D."/>
            <person name="Magnuson J.K."/>
            <person name="James T.Y."/>
            <person name="O'Malley M.A."/>
            <person name="Stajich J.E."/>
            <person name="Spatafora J.W."/>
            <person name="Visel A."/>
            <person name="Grigoriev I.V."/>
        </authorList>
    </citation>
    <scope>NUCLEOTIDE SEQUENCE [LARGE SCALE GENOMIC DNA]</scope>
    <source>
        <strain evidence="14 15">12-1054</strain>
    </source>
</reference>
<dbReference type="FunFam" id="3.30.830.10:FF:000021">
    <property type="entry name" value="Cytochrome b-c1 complex subunit 2"/>
    <property type="match status" value="1"/>
</dbReference>
<evidence type="ECO:0000256" key="2">
    <source>
        <dbReference type="ARBA" id="ARBA00022448"/>
    </source>
</evidence>
<dbReference type="AlphaFoldDB" id="A0A1Y2EQM8"/>
<keyword evidence="6" id="KW-0249">Electron transport</keyword>
<dbReference type="GO" id="GO:0046872">
    <property type="term" value="F:metal ion binding"/>
    <property type="evidence" value="ECO:0007669"/>
    <property type="project" value="InterPro"/>
</dbReference>
<dbReference type="InterPro" id="IPR011765">
    <property type="entry name" value="Pept_M16_N"/>
</dbReference>
<dbReference type="EMBL" id="MCFI01000032">
    <property type="protein sequence ID" value="ORY73890.1"/>
    <property type="molecule type" value="Genomic_DNA"/>
</dbReference>
<evidence type="ECO:0000256" key="7">
    <source>
        <dbReference type="ARBA" id="ARBA00023128"/>
    </source>
</evidence>
<comment type="subcellular location">
    <subcellularLocation>
        <location evidence="1">Mitochondrion inner membrane</location>
        <topology evidence="1">Peripheral membrane protein</topology>
        <orientation evidence="1">Matrix side</orientation>
    </subcellularLocation>
</comment>
<feature type="domain" description="Peptidase M16 C-terminal" evidence="13">
    <location>
        <begin position="187"/>
        <end position="362"/>
    </location>
</feature>
<dbReference type="PANTHER" id="PTHR11851:SF209">
    <property type="entry name" value="CYTOCHROME B-C1 COMPLEX SUBUNIT 2, MITOCHONDRIAL"/>
    <property type="match status" value="1"/>
</dbReference>
<evidence type="ECO:0000313" key="14">
    <source>
        <dbReference type="EMBL" id="ORY73890.1"/>
    </source>
</evidence>
<accession>A0A1Y2EQM8</accession>
<organism evidence="14 15">
    <name type="scientific">Protomyces lactucae-debilis</name>
    <dbReference type="NCBI Taxonomy" id="2754530"/>
    <lineage>
        <taxon>Eukaryota</taxon>
        <taxon>Fungi</taxon>
        <taxon>Dikarya</taxon>
        <taxon>Ascomycota</taxon>
        <taxon>Taphrinomycotina</taxon>
        <taxon>Taphrinomycetes</taxon>
        <taxon>Taphrinales</taxon>
        <taxon>Protomycetaceae</taxon>
        <taxon>Protomyces</taxon>
    </lineage>
</organism>
<evidence type="ECO:0000256" key="9">
    <source>
        <dbReference type="ARBA" id="ARBA00038146"/>
    </source>
</evidence>
<proteinExistence type="inferred from homology"/>
<keyword evidence="2" id="KW-0813">Transport</keyword>
<evidence type="ECO:0000256" key="1">
    <source>
        <dbReference type="ARBA" id="ARBA00004443"/>
    </source>
</evidence>
<dbReference type="FunFam" id="3.30.830.10:FF:000039">
    <property type="entry name" value="Ubiquinol-cytochrome c reductase core subunit 2"/>
    <property type="match status" value="1"/>
</dbReference>
<sequence length="438" mass="46340">MFALNKQATMLAARRTMATAAHGSAASSFAVRKQAGILVASRDDGRPTTSLSVVIRAGSRFESSPGVAHLLEKFAFQSTEKRSALRITREAELIGATLSSQITREHIILGAQFLREDLPYFTQLLGEVLAHTKYTHYTLPESVLPLAQVEYKASQHSPPALAADTLHQLAFRRGLGNPLLATPTVPVSTEQVAAYAKQSYVKENIAIVATGVDQARLDQLVSEHFSSVPSGAQAQVSESKYFGGEARLPYRSSIGHFAIGFPGAAASPHVPAEMAVLGALLGGSSSIKWSPGNSILGQAAASVSPQIKALANHGTYTDTGLFSIYIMGPTAQIPQAAKASVNALKQIASKVSAEDLKRAIAQAKFAAYAAAEERTLSAEAVGRSLLAEGKAPAVEETVQALEKVTADKVQKAAKKLLDNKPSVAAIGETHKMPFFDEL</sequence>
<evidence type="ECO:0000256" key="11">
    <source>
        <dbReference type="ARBA" id="ARBA00041372"/>
    </source>
</evidence>
<evidence type="ECO:0000259" key="12">
    <source>
        <dbReference type="Pfam" id="PF00675"/>
    </source>
</evidence>
<dbReference type="SUPFAM" id="SSF63411">
    <property type="entry name" value="LuxS/MPP-like metallohydrolase"/>
    <property type="match status" value="2"/>
</dbReference>
<keyword evidence="7" id="KW-0496">Mitochondrion</keyword>
<dbReference type="Pfam" id="PF05193">
    <property type="entry name" value="Peptidase_M16_C"/>
    <property type="match status" value="1"/>
</dbReference>
<dbReference type="GeneID" id="63786867"/>
<keyword evidence="15" id="KW-1185">Reference proteome</keyword>
<evidence type="ECO:0000256" key="5">
    <source>
        <dbReference type="ARBA" id="ARBA00022946"/>
    </source>
</evidence>
<feature type="domain" description="Peptidase M16 N-terminal" evidence="12">
    <location>
        <begin position="39"/>
        <end position="182"/>
    </location>
</feature>
<comment type="caution">
    <text evidence="14">The sequence shown here is derived from an EMBL/GenBank/DDBJ whole genome shotgun (WGS) entry which is preliminary data.</text>
</comment>
<keyword evidence="3" id="KW-0679">Respiratory chain</keyword>
<protein>
    <recommendedName>
        <fullName evidence="10">Cytochrome b-c1 complex subunit 2, mitochondrial</fullName>
    </recommendedName>
    <alternativeName>
        <fullName evidence="11">Core protein II</fullName>
    </alternativeName>
</protein>
<dbReference type="InterPro" id="IPR050361">
    <property type="entry name" value="MPP/UQCRC_Complex"/>
</dbReference>
<evidence type="ECO:0000259" key="13">
    <source>
        <dbReference type="Pfam" id="PF05193"/>
    </source>
</evidence>